<evidence type="ECO:0000313" key="10">
    <source>
        <dbReference type="Proteomes" id="UP000275012"/>
    </source>
</evidence>
<proteinExistence type="predicted"/>
<dbReference type="OrthoDB" id="9813074at2"/>
<dbReference type="AlphaFoldDB" id="A0A3M2I3M3"/>
<dbReference type="Pfam" id="PF01694">
    <property type="entry name" value="Rhomboid"/>
    <property type="match status" value="1"/>
</dbReference>
<dbReference type="InterPro" id="IPR035952">
    <property type="entry name" value="Rhomboid-like_sf"/>
</dbReference>
<dbReference type="GO" id="GO:0006508">
    <property type="term" value="P:proteolysis"/>
    <property type="evidence" value="ECO:0007669"/>
    <property type="project" value="UniProtKB-KW"/>
</dbReference>
<dbReference type="Proteomes" id="UP000275012">
    <property type="component" value="Unassembled WGS sequence"/>
</dbReference>
<name>A0A3M2I3M3_9GAMM</name>
<keyword evidence="6 7" id="KW-0472">Membrane</keyword>
<dbReference type="GO" id="GO:0016020">
    <property type="term" value="C:membrane"/>
    <property type="evidence" value="ECO:0007669"/>
    <property type="project" value="UniProtKB-SubCell"/>
</dbReference>
<evidence type="ECO:0000256" key="2">
    <source>
        <dbReference type="ARBA" id="ARBA00022475"/>
    </source>
</evidence>
<keyword evidence="4 7" id="KW-0812">Transmembrane</keyword>
<keyword evidence="5 7" id="KW-1133">Transmembrane helix</keyword>
<accession>A0A3M2I3M3</accession>
<keyword evidence="9" id="KW-0378">Hydrolase</keyword>
<dbReference type="InterPro" id="IPR022764">
    <property type="entry name" value="Peptidase_S54_rhomboid_dom"/>
</dbReference>
<dbReference type="PANTHER" id="PTHR43066:SF26">
    <property type="entry name" value="RHOMBOID PROTEASE GLPG"/>
    <property type="match status" value="1"/>
</dbReference>
<evidence type="ECO:0000256" key="4">
    <source>
        <dbReference type="ARBA" id="ARBA00022692"/>
    </source>
</evidence>
<feature type="domain" description="Peptidase S54 rhomboid" evidence="8">
    <location>
        <begin position="37"/>
        <end position="186"/>
    </location>
</feature>
<dbReference type="PANTHER" id="PTHR43066">
    <property type="entry name" value="RHOMBOID-RELATED PROTEIN"/>
    <property type="match status" value="1"/>
</dbReference>
<feature type="transmembrane region" description="Helical" evidence="7">
    <location>
        <begin position="42"/>
        <end position="65"/>
    </location>
</feature>
<evidence type="ECO:0000259" key="8">
    <source>
        <dbReference type="Pfam" id="PF01694"/>
    </source>
</evidence>
<evidence type="ECO:0000256" key="1">
    <source>
        <dbReference type="ARBA" id="ARBA00004141"/>
    </source>
</evidence>
<feature type="transmembrane region" description="Helical" evidence="7">
    <location>
        <begin position="108"/>
        <end position="127"/>
    </location>
</feature>
<evidence type="ECO:0000256" key="6">
    <source>
        <dbReference type="ARBA" id="ARBA00023136"/>
    </source>
</evidence>
<comment type="subcellular location">
    <subcellularLocation>
        <location evidence="1">Membrane</location>
        <topology evidence="1">Multi-pass membrane protein</topology>
    </subcellularLocation>
</comment>
<evidence type="ECO:0000256" key="7">
    <source>
        <dbReference type="SAM" id="Phobius"/>
    </source>
</evidence>
<dbReference type="EMBL" id="RFLY01000002">
    <property type="protein sequence ID" value="RMH94580.1"/>
    <property type="molecule type" value="Genomic_DNA"/>
</dbReference>
<gene>
    <name evidence="9" type="ORF">EBB59_02365</name>
</gene>
<dbReference type="GO" id="GO:0004252">
    <property type="term" value="F:serine-type endopeptidase activity"/>
    <property type="evidence" value="ECO:0007669"/>
    <property type="project" value="InterPro"/>
</dbReference>
<organism evidence="9 10">
    <name type="scientific">Solilutibacter pythonis</name>
    <dbReference type="NCBI Taxonomy" id="2483112"/>
    <lineage>
        <taxon>Bacteria</taxon>
        <taxon>Pseudomonadati</taxon>
        <taxon>Pseudomonadota</taxon>
        <taxon>Gammaproteobacteria</taxon>
        <taxon>Lysobacterales</taxon>
        <taxon>Lysobacteraceae</taxon>
        <taxon>Solilutibacter</taxon>
    </lineage>
</organism>
<sequence>MTIAIIVVTVLVSWRAFSDARLLDRLILWPPAISRYRQYDRLLTHGFIHADWMHLIFNMVTLFFFGRQIEEVFGGGMAGALGFLFFYLSAIVMAILPTWLRHRDDSHYRSLGASGGTSAVLFAFILFSPWSELLIFPIPVPIPAILFAVLYTVYSIWMDRRGRDNINHSAHLFGAAYGMLFMLVTWRGLPAHFLRELGIGG</sequence>
<reference evidence="9 10" key="1">
    <citation type="submission" date="2018-10" db="EMBL/GenBank/DDBJ databases">
        <title>Proposal of Lysobacter pythonis sp. nov. isolated from royal pythons (Python regius).</title>
        <authorList>
            <person name="Hans-Juergen B."/>
            <person name="Huptas C."/>
            <person name="Sandra B."/>
            <person name="Igor L."/>
            <person name="Joachim S."/>
            <person name="Siegfried S."/>
            <person name="Mareike W."/>
            <person name="Peter K."/>
        </authorList>
    </citation>
    <scope>NUCLEOTIDE SEQUENCE [LARGE SCALE GENOMIC DNA]</scope>
    <source>
        <strain evidence="9 10">4284/11</strain>
    </source>
</reference>
<comment type="caution">
    <text evidence="9">The sequence shown here is derived from an EMBL/GenBank/DDBJ whole genome shotgun (WGS) entry which is preliminary data.</text>
</comment>
<dbReference type="SUPFAM" id="SSF144091">
    <property type="entry name" value="Rhomboid-like"/>
    <property type="match status" value="1"/>
</dbReference>
<feature type="transmembrane region" description="Helical" evidence="7">
    <location>
        <begin position="134"/>
        <end position="157"/>
    </location>
</feature>
<keyword evidence="2" id="KW-1003">Cell membrane</keyword>
<dbReference type="Gene3D" id="1.20.1540.10">
    <property type="entry name" value="Rhomboid-like"/>
    <property type="match status" value="1"/>
</dbReference>
<evidence type="ECO:0000313" key="9">
    <source>
        <dbReference type="EMBL" id="RMH94580.1"/>
    </source>
</evidence>
<keyword evidence="9" id="KW-0645">Protease</keyword>
<evidence type="ECO:0000256" key="5">
    <source>
        <dbReference type="ARBA" id="ARBA00022989"/>
    </source>
</evidence>
<keyword evidence="3" id="KW-0997">Cell inner membrane</keyword>
<feature type="transmembrane region" description="Helical" evidence="7">
    <location>
        <begin position="169"/>
        <end position="189"/>
    </location>
</feature>
<keyword evidence="10" id="KW-1185">Reference proteome</keyword>
<evidence type="ECO:0000256" key="3">
    <source>
        <dbReference type="ARBA" id="ARBA00022519"/>
    </source>
</evidence>
<protein>
    <submittedName>
        <fullName evidence="9">Rhomboid family intramembrane serine protease</fullName>
    </submittedName>
</protein>
<feature type="transmembrane region" description="Helical" evidence="7">
    <location>
        <begin position="72"/>
        <end position="96"/>
    </location>
</feature>